<dbReference type="PRINTS" id="PR00951">
    <property type="entry name" value="FLGBIOSNFLIP"/>
</dbReference>
<feature type="transmembrane region" description="Helical" evidence="12">
    <location>
        <begin position="198"/>
        <end position="215"/>
    </location>
</feature>
<dbReference type="Proteomes" id="UP000652477">
    <property type="component" value="Unassembled WGS sequence"/>
</dbReference>
<dbReference type="GO" id="GO:0044781">
    <property type="term" value="P:bacterial-type flagellum organization"/>
    <property type="evidence" value="ECO:0007669"/>
    <property type="project" value="UniProtKB-UniRule"/>
</dbReference>
<evidence type="ECO:0000256" key="1">
    <source>
        <dbReference type="ARBA" id="ARBA00006257"/>
    </source>
</evidence>
<dbReference type="GO" id="GO:0009306">
    <property type="term" value="P:protein secretion"/>
    <property type="evidence" value="ECO:0007669"/>
    <property type="project" value="UniProtKB-UniRule"/>
</dbReference>
<keyword evidence="7 12" id="KW-0653">Protein transport</keyword>
<reference evidence="13" key="1">
    <citation type="submission" date="2020-08" db="EMBL/GenBank/DDBJ databases">
        <title>Genome public.</title>
        <authorList>
            <person name="Liu C."/>
            <person name="Sun Q."/>
        </authorList>
    </citation>
    <scope>NUCLEOTIDE SEQUENCE</scope>
    <source>
        <strain evidence="13">NSJ-55</strain>
    </source>
</reference>
<evidence type="ECO:0000256" key="3">
    <source>
        <dbReference type="ARBA" id="ARBA00022448"/>
    </source>
</evidence>
<evidence type="ECO:0000256" key="12">
    <source>
        <dbReference type="RuleBase" id="RU362069"/>
    </source>
</evidence>
<name>A0A923LIF5_9FIRM</name>
<dbReference type="GO" id="GO:0009425">
    <property type="term" value="C:bacterial-type flagellum basal body"/>
    <property type="evidence" value="ECO:0007669"/>
    <property type="project" value="UniProtKB-SubCell"/>
</dbReference>
<keyword evidence="4 12" id="KW-1003">Cell membrane</keyword>
<keyword evidence="9 12" id="KW-0472">Membrane</keyword>
<dbReference type="GO" id="GO:0005886">
    <property type="term" value="C:plasma membrane"/>
    <property type="evidence" value="ECO:0007669"/>
    <property type="project" value="UniProtKB-SubCell"/>
</dbReference>
<keyword evidence="5 12" id="KW-0812">Transmembrane</keyword>
<dbReference type="PANTHER" id="PTHR30587:SF0">
    <property type="entry name" value="FLAGELLAR BIOSYNTHETIC PROTEIN FLIP"/>
    <property type="match status" value="1"/>
</dbReference>
<dbReference type="EMBL" id="JACOPF010000002">
    <property type="protein sequence ID" value="MBC5689350.1"/>
    <property type="molecule type" value="Genomic_DNA"/>
</dbReference>
<evidence type="ECO:0000256" key="11">
    <source>
        <dbReference type="ARBA" id="ARBA00023225"/>
    </source>
</evidence>
<proteinExistence type="inferred from homology"/>
<feature type="transmembrane region" description="Helical" evidence="12">
    <location>
        <begin position="162"/>
        <end position="186"/>
    </location>
</feature>
<feature type="transmembrane region" description="Helical" evidence="12">
    <location>
        <begin position="61"/>
        <end position="81"/>
    </location>
</feature>
<dbReference type="AlphaFoldDB" id="A0A923LIF5"/>
<keyword evidence="10" id="KW-0975">Bacterial flagellum</keyword>
<keyword evidence="6 12" id="KW-1005">Bacterial flagellum biogenesis</keyword>
<comment type="subcellular location">
    <subcellularLocation>
        <location evidence="12">Cell membrane</location>
        <topology evidence="12">Multi-pass membrane protein</topology>
    </subcellularLocation>
    <subcellularLocation>
        <location evidence="12">Bacterial flagellum basal body</location>
    </subcellularLocation>
</comment>
<accession>A0A923LIF5</accession>
<dbReference type="InterPro" id="IPR005837">
    <property type="entry name" value="FliP"/>
</dbReference>
<evidence type="ECO:0000313" key="14">
    <source>
        <dbReference type="Proteomes" id="UP000652477"/>
    </source>
</evidence>
<keyword evidence="14" id="KW-1185">Reference proteome</keyword>
<evidence type="ECO:0000256" key="7">
    <source>
        <dbReference type="ARBA" id="ARBA00022927"/>
    </source>
</evidence>
<dbReference type="NCBIfam" id="TIGR01103">
    <property type="entry name" value="fliP"/>
    <property type="match status" value="1"/>
</dbReference>
<evidence type="ECO:0000256" key="8">
    <source>
        <dbReference type="ARBA" id="ARBA00022989"/>
    </source>
</evidence>
<evidence type="ECO:0000256" key="10">
    <source>
        <dbReference type="ARBA" id="ARBA00023143"/>
    </source>
</evidence>
<dbReference type="RefSeq" id="WP_186876022.1">
    <property type="nucleotide sequence ID" value="NZ_JACOPF010000002.1"/>
</dbReference>
<sequence length="220" mass="24486">MDNNSFININGNGVPTLEILALMTIIMLLPSLLIMMTSFTRILIILSFTRNALGIQQTPPNMVLVGISLFLTLFIMSPVIADINTNAYQPYTQGMLTQEEALDAAKVPMKEFMLKQTEVDTLDMYLSFAGMEQTTAVEEIPMTVVVPAFMTSELERGFMAGFLIYIPFLLIDIIVSSVLMSMGMIMLPPATIALPFKLLLFVTVNGWELLFSSIVKSFNY</sequence>
<dbReference type="PANTHER" id="PTHR30587">
    <property type="entry name" value="FLAGELLAR BIOSYNTHETIC PROTEIN FLIP"/>
    <property type="match status" value="1"/>
</dbReference>
<dbReference type="InterPro" id="IPR005838">
    <property type="entry name" value="T3SS_IM_P"/>
</dbReference>
<evidence type="ECO:0000313" key="13">
    <source>
        <dbReference type="EMBL" id="MBC5689350.1"/>
    </source>
</evidence>
<evidence type="ECO:0000256" key="6">
    <source>
        <dbReference type="ARBA" id="ARBA00022795"/>
    </source>
</evidence>
<gene>
    <name evidence="12 13" type="primary">fliP</name>
    <name evidence="13" type="ORF">H8S37_10520</name>
</gene>
<dbReference type="Pfam" id="PF00813">
    <property type="entry name" value="FliP"/>
    <property type="match status" value="1"/>
</dbReference>
<keyword evidence="11 12" id="KW-1006">Bacterial flagellum protein export</keyword>
<keyword evidence="13" id="KW-0282">Flagellum</keyword>
<keyword evidence="13" id="KW-0969">Cilium</keyword>
<comment type="similarity">
    <text evidence="1 12">Belongs to the FliP/MopC/SpaP family.</text>
</comment>
<comment type="caution">
    <text evidence="13">The sequence shown here is derived from an EMBL/GenBank/DDBJ whole genome shotgun (WGS) entry which is preliminary data.</text>
</comment>
<dbReference type="PROSITE" id="PS01061">
    <property type="entry name" value="FLIP_2"/>
    <property type="match status" value="1"/>
</dbReference>
<keyword evidence="13" id="KW-0966">Cell projection</keyword>
<evidence type="ECO:0000256" key="5">
    <source>
        <dbReference type="ARBA" id="ARBA00022692"/>
    </source>
</evidence>
<evidence type="ECO:0000256" key="9">
    <source>
        <dbReference type="ARBA" id="ARBA00023136"/>
    </source>
</evidence>
<organism evidence="13 14">
    <name type="scientific">Mediterraneibacter hominis</name>
    <dbReference type="NCBI Taxonomy" id="2763054"/>
    <lineage>
        <taxon>Bacteria</taxon>
        <taxon>Bacillati</taxon>
        <taxon>Bacillota</taxon>
        <taxon>Clostridia</taxon>
        <taxon>Lachnospirales</taxon>
        <taxon>Lachnospiraceae</taxon>
        <taxon>Mediterraneibacter</taxon>
    </lineage>
</organism>
<dbReference type="NCBIfam" id="NF009438">
    <property type="entry name" value="PRK12797.1"/>
    <property type="match status" value="1"/>
</dbReference>
<evidence type="ECO:0000256" key="4">
    <source>
        <dbReference type="ARBA" id="ARBA00022475"/>
    </source>
</evidence>
<keyword evidence="8 12" id="KW-1133">Transmembrane helix</keyword>
<feature type="transmembrane region" description="Helical" evidence="12">
    <location>
        <begin position="20"/>
        <end position="49"/>
    </location>
</feature>
<dbReference type="PRINTS" id="PR01302">
    <property type="entry name" value="TYPE3IMPPROT"/>
</dbReference>
<comment type="function">
    <text evidence="12">Plays a role in the flagellum-specific transport system.</text>
</comment>
<evidence type="ECO:0000256" key="2">
    <source>
        <dbReference type="ARBA" id="ARBA00021714"/>
    </source>
</evidence>
<keyword evidence="3 12" id="KW-0813">Transport</keyword>
<protein>
    <recommendedName>
        <fullName evidence="2 12">Flagellar biosynthetic protein FliP</fullName>
    </recommendedName>
</protein>